<evidence type="ECO:0000259" key="14">
    <source>
        <dbReference type="SMART" id="SM00918"/>
    </source>
</evidence>
<feature type="transmembrane region" description="Helical" evidence="13">
    <location>
        <begin position="127"/>
        <end position="148"/>
    </location>
</feature>
<dbReference type="Gene3D" id="1.10.287.70">
    <property type="match status" value="1"/>
</dbReference>
<reference evidence="16" key="1">
    <citation type="submission" date="2023-11" db="EMBL/GenBank/DDBJ databases">
        <title>Genome assemblies of two species of porcelain crab, Petrolisthes cinctipes and Petrolisthes manimaculis (Anomura: Porcellanidae).</title>
        <authorList>
            <person name="Angst P."/>
        </authorList>
    </citation>
    <scope>NUCLEOTIDE SEQUENCE</scope>
    <source>
        <strain evidence="16">PB745_02</strain>
        <tissue evidence="16">Gill</tissue>
    </source>
</reference>
<evidence type="ECO:0000256" key="8">
    <source>
        <dbReference type="ARBA" id="ARBA00023136"/>
    </source>
</evidence>
<evidence type="ECO:0000256" key="7">
    <source>
        <dbReference type="ARBA" id="ARBA00023065"/>
    </source>
</evidence>
<evidence type="ECO:0000256" key="3">
    <source>
        <dbReference type="ARBA" id="ARBA00022448"/>
    </source>
</evidence>
<dbReference type="Pfam" id="PF10613">
    <property type="entry name" value="Lig_chan-Glu_bd"/>
    <property type="match status" value="1"/>
</dbReference>
<dbReference type="Proteomes" id="UP001292094">
    <property type="component" value="Unassembled WGS sequence"/>
</dbReference>
<dbReference type="PANTHER" id="PTHR42643">
    <property type="entry name" value="IONOTROPIC RECEPTOR 20A-RELATED"/>
    <property type="match status" value="1"/>
</dbReference>
<comment type="caution">
    <text evidence="16">The sequence shown here is derived from an EMBL/GenBank/DDBJ whole genome shotgun (WGS) entry which is preliminary data.</text>
</comment>
<organism evidence="16 17">
    <name type="scientific">Petrolisthes manimaculis</name>
    <dbReference type="NCBI Taxonomy" id="1843537"/>
    <lineage>
        <taxon>Eukaryota</taxon>
        <taxon>Metazoa</taxon>
        <taxon>Ecdysozoa</taxon>
        <taxon>Arthropoda</taxon>
        <taxon>Crustacea</taxon>
        <taxon>Multicrustacea</taxon>
        <taxon>Malacostraca</taxon>
        <taxon>Eumalacostraca</taxon>
        <taxon>Eucarida</taxon>
        <taxon>Decapoda</taxon>
        <taxon>Pleocyemata</taxon>
        <taxon>Anomura</taxon>
        <taxon>Galatheoidea</taxon>
        <taxon>Porcellanidae</taxon>
        <taxon>Petrolisthes</taxon>
    </lineage>
</organism>
<feature type="domain" description="Ionotropic glutamate receptor L-glutamate and glycine-binding" evidence="14">
    <location>
        <begin position="12"/>
        <end position="73"/>
    </location>
</feature>
<keyword evidence="8 13" id="KW-0472">Membrane</keyword>
<feature type="transmembrane region" description="Helical" evidence="13">
    <location>
        <begin position="201"/>
        <end position="224"/>
    </location>
</feature>
<evidence type="ECO:0000313" key="16">
    <source>
        <dbReference type="EMBL" id="KAK4325370.1"/>
    </source>
</evidence>
<evidence type="ECO:0000256" key="12">
    <source>
        <dbReference type="ARBA" id="ARBA00023303"/>
    </source>
</evidence>
<evidence type="ECO:0000256" key="9">
    <source>
        <dbReference type="ARBA" id="ARBA00023170"/>
    </source>
</evidence>
<dbReference type="Gene3D" id="3.40.190.10">
    <property type="entry name" value="Periplasmic binding protein-like II"/>
    <property type="match status" value="1"/>
</dbReference>
<keyword evidence="7" id="KW-0406">Ion transport</keyword>
<evidence type="ECO:0000256" key="5">
    <source>
        <dbReference type="ARBA" id="ARBA00022692"/>
    </source>
</evidence>
<dbReference type="PANTHER" id="PTHR42643:SF24">
    <property type="entry name" value="IONOTROPIC RECEPTOR 60A"/>
    <property type="match status" value="1"/>
</dbReference>
<sequence length="436" mass="49763">MHLIVAAEQWVPWLRITQDNDGTLNYSGIMFNILTALSHALNFTYELRRPPDGLWGVGFPNGTWVGQLGMVKRGEVDFALGPFAFNWERYHYACEFTQPIFIDYASVFMQRPRVQTDLMAFIRPFQWQVWVCLFGTLVLIWVMLLVLVRVPPSPQKRKERDSNISRRRENHKSHLVWIIRSIAGQSNPWLPEDGWGRTVTAIWLLACVVFLALFSSTLTAMLTVPIVRVPVDSTGDLVAQRKIPWAIESGSYLYQVLYQATSGIYKALWDGHLFKITDCYTSRRDIGAGMYAAVCDKMTMKKVMSEDFSMTGECNFYMAREDFKSMPLALAFQHQHPLYSRVNQRLLELINKGLVNRWIEQQLPNGTSCLGPLNSDLAGFKRPLSIQDYYGLFSVFGVGASLACLPRQHITQLPSIIEPREIRASQSGCQTEVNTE</sequence>
<dbReference type="InterPro" id="IPR019594">
    <property type="entry name" value="Glu/Gly-bd"/>
</dbReference>
<keyword evidence="3" id="KW-0813">Transport</keyword>
<evidence type="ECO:0000313" key="17">
    <source>
        <dbReference type="Proteomes" id="UP001292094"/>
    </source>
</evidence>
<dbReference type="AlphaFoldDB" id="A0AAE1UNQ0"/>
<keyword evidence="5 13" id="KW-0812">Transmembrane</keyword>
<keyword evidence="9" id="KW-0675">Receptor</keyword>
<dbReference type="EMBL" id="JAWZYT010004100">
    <property type="protein sequence ID" value="KAK4295342.1"/>
    <property type="molecule type" value="Genomic_DNA"/>
</dbReference>
<evidence type="ECO:0000256" key="10">
    <source>
        <dbReference type="ARBA" id="ARBA00023180"/>
    </source>
</evidence>
<comment type="similarity">
    <text evidence="2">Belongs to the glutamate-gated ion channel (TC 1.A.10.1) family.</text>
</comment>
<keyword evidence="10" id="KW-0325">Glycoprotein</keyword>
<keyword evidence="4" id="KW-1003">Cell membrane</keyword>
<evidence type="ECO:0000256" key="4">
    <source>
        <dbReference type="ARBA" id="ARBA00022475"/>
    </source>
</evidence>
<keyword evidence="12" id="KW-0407">Ion channel</keyword>
<dbReference type="GO" id="GO:0015276">
    <property type="term" value="F:ligand-gated monoatomic ion channel activity"/>
    <property type="evidence" value="ECO:0007669"/>
    <property type="project" value="InterPro"/>
</dbReference>
<evidence type="ECO:0000313" key="15">
    <source>
        <dbReference type="EMBL" id="KAK4295342.1"/>
    </source>
</evidence>
<evidence type="ECO:0000256" key="13">
    <source>
        <dbReference type="SAM" id="Phobius"/>
    </source>
</evidence>
<name>A0AAE1UNQ0_9EUCA</name>
<keyword evidence="11" id="KW-1071">Ligand-gated ion channel</keyword>
<protein>
    <recommendedName>
        <fullName evidence="14">Ionotropic glutamate receptor L-glutamate and glycine-binding domain-containing protein</fullName>
    </recommendedName>
</protein>
<dbReference type="SMART" id="SM00918">
    <property type="entry name" value="Lig_chan-Glu_bd"/>
    <property type="match status" value="1"/>
</dbReference>
<dbReference type="GO" id="GO:0050906">
    <property type="term" value="P:detection of stimulus involved in sensory perception"/>
    <property type="evidence" value="ECO:0007669"/>
    <property type="project" value="UniProtKB-ARBA"/>
</dbReference>
<evidence type="ECO:0000256" key="11">
    <source>
        <dbReference type="ARBA" id="ARBA00023286"/>
    </source>
</evidence>
<dbReference type="GO" id="GO:0005886">
    <property type="term" value="C:plasma membrane"/>
    <property type="evidence" value="ECO:0007669"/>
    <property type="project" value="UniProtKB-SubCell"/>
</dbReference>
<dbReference type="InterPro" id="IPR052192">
    <property type="entry name" value="Insect_Ionotropic_Sensory_Rcpt"/>
</dbReference>
<dbReference type="InterPro" id="IPR001320">
    <property type="entry name" value="Iontro_rcpt_C"/>
</dbReference>
<dbReference type="EMBL" id="JAWZYT010000284">
    <property type="protein sequence ID" value="KAK4325370.1"/>
    <property type="molecule type" value="Genomic_DNA"/>
</dbReference>
<accession>A0AAE1UNQ0</accession>
<proteinExistence type="inferred from homology"/>
<evidence type="ECO:0000256" key="2">
    <source>
        <dbReference type="ARBA" id="ARBA00008685"/>
    </source>
</evidence>
<keyword evidence="6 13" id="KW-1133">Transmembrane helix</keyword>
<comment type="subcellular location">
    <subcellularLocation>
        <location evidence="1">Cell membrane</location>
        <topology evidence="1">Multi-pass membrane protein</topology>
    </subcellularLocation>
</comment>
<dbReference type="Pfam" id="PF00060">
    <property type="entry name" value="Lig_chan"/>
    <property type="match status" value="1"/>
</dbReference>
<evidence type="ECO:0000256" key="1">
    <source>
        <dbReference type="ARBA" id="ARBA00004651"/>
    </source>
</evidence>
<dbReference type="SUPFAM" id="SSF53850">
    <property type="entry name" value="Periplasmic binding protein-like II"/>
    <property type="match status" value="1"/>
</dbReference>
<gene>
    <name evidence="16" type="ORF">Pmani_004049</name>
    <name evidence="15" type="ORF">Pmani_032091</name>
</gene>
<evidence type="ECO:0000256" key="6">
    <source>
        <dbReference type="ARBA" id="ARBA00022989"/>
    </source>
</evidence>
<keyword evidence="17" id="KW-1185">Reference proteome</keyword>